<proteinExistence type="predicted"/>
<evidence type="ECO:0000259" key="5">
    <source>
        <dbReference type="PROSITE" id="PS50987"/>
    </source>
</evidence>
<name>A0A1S7QS62_AGRTU</name>
<dbReference type="EMBL" id="FBWC01000017">
    <property type="protein sequence ID" value="CUX40928.1"/>
    <property type="molecule type" value="Genomic_DNA"/>
</dbReference>
<dbReference type="PRINTS" id="PR00778">
    <property type="entry name" value="HTHARSR"/>
</dbReference>
<dbReference type="InterPro" id="IPR036388">
    <property type="entry name" value="WH-like_DNA-bd_sf"/>
</dbReference>
<dbReference type="GO" id="GO:0003700">
    <property type="term" value="F:DNA-binding transcription factor activity"/>
    <property type="evidence" value="ECO:0007669"/>
    <property type="project" value="InterPro"/>
</dbReference>
<evidence type="ECO:0000256" key="2">
    <source>
        <dbReference type="ARBA" id="ARBA00023015"/>
    </source>
</evidence>
<dbReference type="Gene3D" id="1.10.10.10">
    <property type="entry name" value="Winged helix-like DNA-binding domain superfamily/Winged helix DNA-binding domain"/>
    <property type="match status" value="1"/>
</dbReference>
<keyword evidence="1" id="KW-0059">Arsenical resistance</keyword>
<dbReference type="AlphaFoldDB" id="A0A1S7QS62"/>
<evidence type="ECO:0000313" key="7">
    <source>
        <dbReference type="Proteomes" id="UP000191897"/>
    </source>
</evidence>
<gene>
    <name evidence="6" type="ORF">AGR4C_Cc80428</name>
</gene>
<evidence type="ECO:0000256" key="1">
    <source>
        <dbReference type="ARBA" id="ARBA00022849"/>
    </source>
</evidence>
<dbReference type="GO" id="GO:0046685">
    <property type="term" value="P:response to arsenic-containing substance"/>
    <property type="evidence" value="ECO:0007669"/>
    <property type="project" value="UniProtKB-KW"/>
</dbReference>
<dbReference type="Pfam" id="PF12840">
    <property type="entry name" value="HTH_20"/>
    <property type="match status" value="1"/>
</dbReference>
<dbReference type="PANTHER" id="PTHR33154:SF18">
    <property type="entry name" value="ARSENICAL RESISTANCE OPERON REPRESSOR"/>
    <property type="match status" value="1"/>
</dbReference>
<dbReference type="NCBIfam" id="NF033788">
    <property type="entry name" value="HTH_metalloreg"/>
    <property type="match status" value="1"/>
</dbReference>
<protein>
    <submittedName>
        <fullName evidence="6">Putative transcriptional regulatory protein, ArsR family</fullName>
    </submittedName>
</protein>
<sequence length="127" mass="14229">MKNAAFRPPKGLVNQISVCLCVVMTENDIFRALADPTRRAIFEKLADGAMNASALREGIEISQPAMSQHLSVLRGAGLVVERRQGRFVNYEVDPGGLTRIAAWLAKYRAYWPQRIEALKLLLKDMDQ</sequence>
<dbReference type="CDD" id="cd00090">
    <property type="entry name" value="HTH_ARSR"/>
    <property type="match status" value="1"/>
</dbReference>
<dbReference type="SUPFAM" id="SSF46785">
    <property type="entry name" value="Winged helix' DNA-binding domain"/>
    <property type="match status" value="1"/>
</dbReference>
<keyword evidence="3" id="KW-0238">DNA-binding</keyword>
<keyword evidence="2" id="KW-0805">Transcription regulation</keyword>
<dbReference type="PANTHER" id="PTHR33154">
    <property type="entry name" value="TRANSCRIPTIONAL REGULATOR, ARSR FAMILY"/>
    <property type="match status" value="1"/>
</dbReference>
<dbReference type="InterPro" id="IPR036390">
    <property type="entry name" value="WH_DNA-bd_sf"/>
</dbReference>
<evidence type="ECO:0000256" key="3">
    <source>
        <dbReference type="ARBA" id="ARBA00023125"/>
    </source>
</evidence>
<reference evidence="6 7" key="1">
    <citation type="submission" date="2016-01" db="EMBL/GenBank/DDBJ databases">
        <authorList>
            <person name="Oliw E.H."/>
        </authorList>
    </citation>
    <scope>NUCLEOTIDE SEQUENCE [LARGE SCALE GENOMIC DNA]</scope>
    <source>
        <strain evidence="6 7">Kerr 14</strain>
    </source>
</reference>
<feature type="domain" description="HTH arsR-type" evidence="5">
    <location>
        <begin position="18"/>
        <end position="112"/>
    </location>
</feature>
<keyword evidence="4" id="KW-0804">Transcription</keyword>
<dbReference type="SMART" id="SM00418">
    <property type="entry name" value="HTH_ARSR"/>
    <property type="match status" value="1"/>
</dbReference>
<dbReference type="Proteomes" id="UP000191897">
    <property type="component" value="Unassembled WGS sequence"/>
</dbReference>
<dbReference type="PROSITE" id="PS50987">
    <property type="entry name" value="HTH_ARSR_2"/>
    <property type="match status" value="1"/>
</dbReference>
<dbReference type="InterPro" id="IPR011991">
    <property type="entry name" value="ArsR-like_HTH"/>
</dbReference>
<evidence type="ECO:0000313" key="6">
    <source>
        <dbReference type="EMBL" id="CUX40928.1"/>
    </source>
</evidence>
<accession>A0A1S7QS62</accession>
<evidence type="ECO:0000256" key="4">
    <source>
        <dbReference type="ARBA" id="ARBA00023163"/>
    </source>
</evidence>
<dbReference type="InterPro" id="IPR051081">
    <property type="entry name" value="HTH_MetalResp_TranReg"/>
</dbReference>
<dbReference type="FunFam" id="1.10.10.10:FF:000496">
    <property type="entry name" value="ArsR family transcriptional regulator"/>
    <property type="match status" value="1"/>
</dbReference>
<organism evidence="6 7">
    <name type="scientific">Agrobacterium tumefaciens str. Kerr 14</name>
    <dbReference type="NCBI Taxonomy" id="1183424"/>
    <lineage>
        <taxon>Bacteria</taxon>
        <taxon>Pseudomonadati</taxon>
        <taxon>Pseudomonadota</taxon>
        <taxon>Alphaproteobacteria</taxon>
        <taxon>Hyphomicrobiales</taxon>
        <taxon>Rhizobiaceae</taxon>
        <taxon>Rhizobium/Agrobacterium group</taxon>
        <taxon>Agrobacterium</taxon>
        <taxon>Agrobacterium tumefaciens complex</taxon>
    </lineage>
</organism>
<dbReference type="GO" id="GO:0003677">
    <property type="term" value="F:DNA binding"/>
    <property type="evidence" value="ECO:0007669"/>
    <property type="project" value="UniProtKB-KW"/>
</dbReference>
<dbReference type="InterPro" id="IPR001845">
    <property type="entry name" value="HTH_ArsR_DNA-bd_dom"/>
</dbReference>